<proteinExistence type="predicted"/>
<dbReference type="EMBL" id="MT142918">
    <property type="protein sequence ID" value="QJA90511.1"/>
    <property type="molecule type" value="Genomic_DNA"/>
</dbReference>
<name>A0A6M3LB52_9ZZZZ</name>
<protein>
    <submittedName>
        <fullName evidence="3">Uncharacterized protein</fullName>
    </submittedName>
</protein>
<feature type="compositionally biased region" description="Basic and acidic residues" evidence="1">
    <location>
        <begin position="1"/>
        <end position="12"/>
    </location>
</feature>
<feature type="region of interest" description="Disordered" evidence="1">
    <location>
        <begin position="1"/>
        <end position="56"/>
    </location>
</feature>
<organism evidence="3">
    <name type="scientific">viral metagenome</name>
    <dbReference type="NCBI Taxonomy" id="1070528"/>
    <lineage>
        <taxon>unclassified sequences</taxon>
        <taxon>metagenomes</taxon>
        <taxon>organismal metagenomes</taxon>
    </lineage>
</organism>
<sequence>MCHQSEEKKDYDPDTASVVPLRNIGGWKKGRKRPSWRRPLKPSQRRKLRENNDKRE</sequence>
<evidence type="ECO:0000256" key="1">
    <source>
        <dbReference type="SAM" id="MobiDB-lite"/>
    </source>
</evidence>
<dbReference type="EMBL" id="MT141945">
    <property type="protein sequence ID" value="QJA72355.1"/>
    <property type="molecule type" value="Genomic_DNA"/>
</dbReference>
<evidence type="ECO:0000313" key="2">
    <source>
        <dbReference type="EMBL" id="QJA72355.1"/>
    </source>
</evidence>
<feature type="compositionally biased region" description="Basic residues" evidence="1">
    <location>
        <begin position="28"/>
        <end position="48"/>
    </location>
</feature>
<dbReference type="AlphaFoldDB" id="A0A6M3LB52"/>
<accession>A0A6M3LB52</accession>
<reference evidence="3" key="1">
    <citation type="submission" date="2020-03" db="EMBL/GenBank/DDBJ databases">
        <title>The deep terrestrial virosphere.</title>
        <authorList>
            <person name="Holmfeldt K."/>
            <person name="Nilsson E."/>
            <person name="Simone D."/>
            <person name="Lopez-Fernandez M."/>
            <person name="Wu X."/>
            <person name="de Brujin I."/>
            <person name="Lundin D."/>
            <person name="Andersson A."/>
            <person name="Bertilsson S."/>
            <person name="Dopson M."/>
        </authorList>
    </citation>
    <scope>NUCLEOTIDE SEQUENCE</scope>
    <source>
        <strain evidence="2">MM415A02783</strain>
        <strain evidence="3">MM415B02361</strain>
    </source>
</reference>
<gene>
    <name evidence="2" type="ORF">MM415A02783_0002</name>
    <name evidence="3" type="ORF">MM415B02361_0006</name>
</gene>
<evidence type="ECO:0000313" key="3">
    <source>
        <dbReference type="EMBL" id="QJA90511.1"/>
    </source>
</evidence>